<evidence type="ECO:0000313" key="1">
    <source>
        <dbReference type="EMBL" id="KAG5303821.1"/>
    </source>
</evidence>
<gene>
    <name evidence="1" type="ORF">I7I52_01943</name>
</gene>
<comment type="caution">
    <text evidence="1">The sequence shown here is derived from an EMBL/GenBank/DDBJ whole genome shotgun (WGS) entry which is preliminary data.</text>
</comment>
<proteinExistence type="predicted"/>
<sequence length="89" mass="10264">MISLCIFSSHRSVSFMICHLYSREEDKENPKNERGTGYCLCNIHVYVTIYSGCPISQRTRGSALRTPLLTLFLQRFLHQPTSPLCRLIN</sequence>
<accession>A0A8H7Z751</accession>
<evidence type="ECO:0000313" key="2">
    <source>
        <dbReference type="Proteomes" id="UP000670092"/>
    </source>
</evidence>
<name>A0A8H7Z751_AJECA</name>
<organism evidence="1 2">
    <name type="scientific">Ajellomyces capsulatus</name>
    <name type="common">Darling's disease fungus</name>
    <name type="synonym">Histoplasma capsulatum</name>
    <dbReference type="NCBI Taxonomy" id="5037"/>
    <lineage>
        <taxon>Eukaryota</taxon>
        <taxon>Fungi</taxon>
        <taxon>Dikarya</taxon>
        <taxon>Ascomycota</taxon>
        <taxon>Pezizomycotina</taxon>
        <taxon>Eurotiomycetes</taxon>
        <taxon>Eurotiomycetidae</taxon>
        <taxon>Onygenales</taxon>
        <taxon>Ajellomycetaceae</taxon>
        <taxon>Histoplasma</taxon>
    </lineage>
</organism>
<dbReference type="EMBL" id="JAEVHI010000001">
    <property type="protein sequence ID" value="KAG5303821.1"/>
    <property type="molecule type" value="Genomic_DNA"/>
</dbReference>
<dbReference type="Proteomes" id="UP000670092">
    <property type="component" value="Unassembled WGS sequence"/>
</dbReference>
<dbReference type="AlphaFoldDB" id="A0A8H7Z751"/>
<reference evidence="1 2" key="1">
    <citation type="submission" date="2021-01" db="EMBL/GenBank/DDBJ databases">
        <title>Chromosome-level genome assembly of a human fungal pathogen reveals clustering of transcriptionally co-regulated genes.</title>
        <authorList>
            <person name="Voorhies M."/>
            <person name="Cohen S."/>
            <person name="Shea T.P."/>
            <person name="Petrus S."/>
            <person name="Munoz J.F."/>
            <person name="Poplawski S."/>
            <person name="Goldman W.E."/>
            <person name="Michael T."/>
            <person name="Cuomo C.A."/>
            <person name="Sil A."/>
            <person name="Beyhan S."/>
        </authorList>
    </citation>
    <scope>NUCLEOTIDE SEQUENCE [LARGE SCALE GENOMIC DNA]</scope>
    <source>
        <strain evidence="1 2">G184AR</strain>
    </source>
</reference>
<protein>
    <submittedName>
        <fullName evidence="1">Uncharacterized protein</fullName>
    </submittedName>
</protein>
<dbReference type="VEuPathDB" id="FungiDB:I7I52_01943"/>